<gene>
    <name evidence="5" type="ORF">DWX20_08840</name>
</gene>
<dbReference type="PANTHER" id="PTHR43691:SF11">
    <property type="entry name" value="FI09636P-RELATED"/>
    <property type="match status" value="1"/>
</dbReference>
<evidence type="ECO:0000313" key="5">
    <source>
        <dbReference type="EMBL" id="RGT54262.1"/>
    </source>
</evidence>
<dbReference type="CDD" id="cd09007">
    <property type="entry name" value="NP-I_spr0068"/>
    <property type="match status" value="1"/>
</dbReference>
<evidence type="ECO:0000256" key="3">
    <source>
        <dbReference type="ARBA" id="ARBA00048447"/>
    </source>
</evidence>
<name>A0A412PBJ3_9FIRM</name>
<sequence length="289" mass="32611">MKILVRRKSIPTLHKIDSVKSWMKHTHTPRVRNKKEVNMITDSFDNSDVFISPERLYPRNSVTLDVCIGIFSHKVMNELISSGVLTELPMEKAPGSASGKHAVYRYKDTSIGIYQNEVGAVGASGLIEEISVIFGVKKFIIFGSCGALVQIPEGDCIIPTHAYRDEGVSYHYASASDYISVKNANVIAKLFDELGVEYVFGKTWTTDCFYRETVNQKNKRVEEGCVCVEMECAALQAVTNFRGYELYQFLYTADDLSKLEWAPRILGDNERDTRFLYFDIAVKLAKSLL</sequence>
<evidence type="ECO:0000256" key="2">
    <source>
        <dbReference type="ARBA" id="ARBA00021980"/>
    </source>
</evidence>
<comment type="catalytic activity">
    <reaction evidence="3">
        <text>uridine + phosphate = alpha-D-ribose 1-phosphate + uracil</text>
        <dbReference type="Rhea" id="RHEA:24388"/>
        <dbReference type="ChEBI" id="CHEBI:16704"/>
        <dbReference type="ChEBI" id="CHEBI:17568"/>
        <dbReference type="ChEBI" id="CHEBI:43474"/>
        <dbReference type="ChEBI" id="CHEBI:57720"/>
        <dbReference type="EC" id="2.4.2.3"/>
    </reaction>
</comment>
<organism evidence="5 6">
    <name type="scientific">Solobacterium moorei</name>
    <dbReference type="NCBI Taxonomy" id="102148"/>
    <lineage>
        <taxon>Bacteria</taxon>
        <taxon>Bacillati</taxon>
        <taxon>Bacillota</taxon>
        <taxon>Erysipelotrichia</taxon>
        <taxon>Erysipelotrichales</taxon>
        <taxon>Erysipelotrichaceae</taxon>
        <taxon>Solobacterium</taxon>
    </lineage>
</organism>
<dbReference type="GO" id="GO:0004850">
    <property type="term" value="F:uridine phosphorylase activity"/>
    <property type="evidence" value="ECO:0007669"/>
    <property type="project" value="UniProtKB-EC"/>
</dbReference>
<dbReference type="SUPFAM" id="SSF53167">
    <property type="entry name" value="Purine and uridine phosphorylases"/>
    <property type="match status" value="1"/>
</dbReference>
<dbReference type="Proteomes" id="UP000284731">
    <property type="component" value="Unassembled WGS sequence"/>
</dbReference>
<protein>
    <recommendedName>
        <fullName evidence="2">Uridine phosphorylase</fullName>
        <ecNumber evidence="1">2.4.2.3</ecNumber>
    </recommendedName>
</protein>
<evidence type="ECO:0000259" key="4">
    <source>
        <dbReference type="Pfam" id="PF01048"/>
    </source>
</evidence>
<dbReference type="AlphaFoldDB" id="A0A412PBJ3"/>
<comment type="caution">
    <text evidence="5">The sequence shown here is derived from an EMBL/GenBank/DDBJ whole genome shotgun (WGS) entry which is preliminary data.</text>
</comment>
<evidence type="ECO:0000313" key="6">
    <source>
        <dbReference type="Proteomes" id="UP000284731"/>
    </source>
</evidence>
<evidence type="ECO:0000256" key="1">
    <source>
        <dbReference type="ARBA" id="ARBA00011888"/>
    </source>
</evidence>
<dbReference type="Pfam" id="PF01048">
    <property type="entry name" value="PNP_UDP_1"/>
    <property type="match status" value="1"/>
</dbReference>
<accession>A0A412PBJ3</accession>
<dbReference type="EMBL" id="QRWX01000004">
    <property type="protein sequence ID" value="RGT54262.1"/>
    <property type="molecule type" value="Genomic_DNA"/>
</dbReference>
<reference evidence="5 6" key="1">
    <citation type="submission" date="2018-08" db="EMBL/GenBank/DDBJ databases">
        <title>A genome reference for cultivated species of the human gut microbiota.</title>
        <authorList>
            <person name="Zou Y."/>
            <person name="Xue W."/>
            <person name="Luo G."/>
        </authorList>
    </citation>
    <scope>NUCLEOTIDE SEQUENCE [LARGE SCALE GENOMIC DNA]</scope>
    <source>
        <strain evidence="5 6">AF18-46</strain>
    </source>
</reference>
<dbReference type="GO" id="GO:0005829">
    <property type="term" value="C:cytosol"/>
    <property type="evidence" value="ECO:0007669"/>
    <property type="project" value="TreeGrafter"/>
</dbReference>
<dbReference type="InterPro" id="IPR035994">
    <property type="entry name" value="Nucleoside_phosphorylase_sf"/>
</dbReference>
<dbReference type="GO" id="GO:0006152">
    <property type="term" value="P:purine nucleoside catabolic process"/>
    <property type="evidence" value="ECO:0007669"/>
    <property type="project" value="TreeGrafter"/>
</dbReference>
<dbReference type="EC" id="2.4.2.3" evidence="1"/>
<dbReference type="Gene3D" id="3.40.50.1580">
    <property type="entry name" value="Nucleoside phosphorylase domain"/>
    <property type="match status" value="1"/>
</dbReference>
<dbReference type="PANTHER" id="PTHR43691">
    <property type="entry name" value="URIDINE PHOSPHORYLASE"/>
    <property type="match status" value="1"/>
</dbReference>
<feature type="domain" description="Nucleoside phosphorylase" evidence="4">
    <location>
        <begin position="82"/>
        <end position="254"/>
    </location>
</feature>
<dbReference type="GO" id="GO:0004731">
    <property type="term" value="F:purine-nucleoside phosphorylase activity"/>
    <property type="evidence" value="ECO:0007669"/>
    <property type="project" value="TreeGrafter"/>
</dbReference>
<proteinExistence type="predicted"/>
<dbReference type="InterPro" id="IPR000845">
    <property type="entry name" value="Nucleoside_phosphorylase_d"/>
</dbReference>